<dbReference type="SUPFAM" id="SSF159888">
    <property type="entry name" value="YdhG-like"/>
    <property type="match status" value="1"/>
</dbReference>
<dbReference type="EMBL" id="CP024848">
    <property type="protein sequence ID" value="AXI11111.1"/>
    <property type="molecule type" value="Genomic_DNA"/>
</dbReference>
<feature type="domain" description="YdhG-like" evidence="1">
    <location>
        <begin position="22"/>
        <end position="112"/>
    </location>
</feature>
<dbReference type="AlphaFoldDB" id="A0A345PM81"/>
<sequence>MASKLTFETIDEYISQFPNDIQEKLNTLRAIIKDAAPAAQEKISYQMPTFALKGNLIHFAAYKHHIGLYPGASGVAAFEKELAGYKTSKGTVQIPIEEQLPSELIGKIVKFKVDENMNKAEARRKR</sequence>
<dbReference type="Gene3D" id="3.90.1150.200">
    <property type="match status" value="1"/>
</dbReference>
<evidence type="ECO:0000313" key="2">
    <source>
        <dbReference type="EMBL" id="AXI11111.1"/>
    </source>
</evidence>
<dbReference type="Proteomes" id="UP000253908">
    <property type="component" value="Chromosome"/>
</dbReference>
<gene>
    <name evidence="2" type="ORF">CUC15_06395</name>
</gene>
<keyword evidence="3" id="KW-1185">Reference proteome</keyword>
<dbReference type="KEGG" id="ocn:CUC15_06395"/>
<name>A0A345PM81_9BACI</name>
<dbReference type="OrthoDB" id="115213at2"/>
<dbReference type="InterPro" id="IPR014922">
    <property type="entry name" value="YdhG-like"/>
</dbReference>
<evidence type="ECO:0000259" key="1">
    <source>
        <dbReference type="Pfam" id="PF08818"/>
    </source>
</evidence>
<proteinExistence type="predicted"/>
<evidence type="ECO:0000313" key="3">
    <source>
        <dbReference type="Proteomes" id="UP000253908"/>
    </source>
</evidence>
<accession>A0A345PM81</accession>
<organism evidence="2 3">
    <name type="scientific">Oceanobacillus zhaokaii</name>
    <dbReference type="NCBI Taxonomy" id="2052660"/>
    <lineage>
        <taxon>Bacteria</taxon>
        <taxon>Bacillati</taxon>
        <taxon>Bacillota</taxon>
        <taxon>Bacilli</taxon>
        <taxon>Bacillales</taxon>
        <taxon>Bacillaceae</taxon>
        <taxon>Oceanobacillus</taxon>
    </lineage>
</organism>
<protein>
    <recommendedName>
        <fullName evidence="1">YdhG-like domain-containing protein</fullName>
    </recommendedName>
</protein>
<reference evidence="3" key="1">
    <citation type="submission" date="2017-11" db="EMBL/GenBank/DDBJ databases">
        <authorList>
            <person name="Zhu W."/>
        </authorList>
    </citation>
    <scope>NUCLEOTIDE SEQUENCE [LARGE SCALE GENOMIC DNA]</scope>
    <source>
        <strain evidence="3">160</strain>
    </source>
</reference>
<dbReference type="Pfam" id="PF08818">
    <property type="entry name" value="DUF1801"/>
    <property type="match status" value="1"/>
</dbReference>